<reference evidence="2 3" key="1">
    <citation type="submission" date="2017-08" db="EMBL/GenBank/DDBJ databases">
        <title>USMARCv1.0.</title>
        <authorList>
            <person name="Hannum G.I."/>
            <person name="Koren S."/>
            <person name="Schroeder S.G."/>
            <person name="Chin S.C."/>
            <person name="Nonneman D.J."/>
            <person name="Becker S.A."/>
            <person name="Rosen B.D."/>
            <person name="Bickhart D.M."/>
            <person name="Putnam N.H."/>
            <person name="Green R.E."/>
            <person name="Tuggle C.K."/>
            <person name="Liu H."/>
            <person name="Rohrer G.A."/>
            <person name="Warr A."/>
            <person name="Hall R."/>
            <person name="Kim K."/>
            <person name="Hume D.A."/>
            <person name="Talbot R."/>
            <person name="Chow W."/>
            <person name="Howe K."/>
            <person name="Schwartz A.S."/>
            <person name="Watson M."/>
            <person name="Archibald A.L."/>
            <person name="Phillippy A.M."/>
            <person name="Smith T.P.L."/>
        </authorList>
    </citation>
    <scope>NUCLEOTIDE SEQUENCE [LARGE SCALE GENOMIC DNA]</scope>
</reference>
<name>A0A4X1VNF1_PIG</name>
<feature type="compositionally biased region" description="Basic and acidic residues" evidence="1">
    <location>
        <begin position="1"/>
        <end position="18"/>
    </location>
</feature>
<dbReference type="Ensembl" id="ENSSSCT00070050889.1">
    <property type="protein sequence ID" value="ENSSSCP00070043018.1"/>
    <property type="gene ID" value="ENSSSCG00070025460.1"/>
</dbReference>
<dbReference type="Proteomes" id="UP000314985">
    <property type="component" value="Chromosome 2"/>
</dbReference>
<accession>A0A4X1VNF1</accession>
<proteinExistence type="predicted"/>
<protein>
    <submittedName>
        <fullName evidence="2">Uncharacterized protein</fullName>
    </submittedName>
</protein>
<evidence type="ECO:0000256" key="1">
    <source>
        <dbReference type="SAM" id="MobiDB-lite"/>
    </source>
</evidence>
<dbReference type="AlphaFoldDB" id="A0A4X1VNF1"/>
<reference evidence="2" key="2">
    <citation type="submission" date="2025-08" db="UniProtKB">
        <authorList>
            <consortium name="Ensembl"/>
        </authorList>
    </citation>
    <scope>IDENTIFICATION</scope>
</reference>
<evidence type="ECO:0000313" key="2">
    <source>
        <dbReference type="Ensembl" id="ENSSSCP00070043018.1"/>
    </source>
</evidence>
<feature type="region of interest" description="Disordered" evidence="1">
    <location>
        <begin position="1"/>
        <end position="22"/>
    </location>
</feature>
<sequence>IHLKDTTRFCPKKERESEQTSFRIKTSIKTRKGAFIAPPTSYLIRKMGTQPGKISVVLGAGG</sequence>
<organism evidence="2 3">
    <name type="scientific">Sus scrofa</name>
    <name type="common">Pig</name>
    <dbReference type="NCBI Taxonomy" id="9823"/>
    <lineage>
        <taxon>Eukaryota</taxon>
        <taxon>Metazoa</taxon>
        <taxon>Chordata</taxon>
        <taxon>Craniata</taxon>
        <taxon>Vertebrata</taxon>
        <taxon>Euteleostomi</taxon>
        <taxon>Mammalia</taxon>
        <taxon>Eutheria</taxon>
        <taxon>Laurasiatheria</taxon>
        <taxon>Artiodactyla</taxon>
        <taxon>Suina</taxon>
        <taxon>Suidae</taxon>
        <taxon>Sus</taxon>
    </lineage>
</organism>
<evidence type="ECO:0000313" key="3">
    <source>
        <dbReference type="Proteomes" id="UP000314985"/>
    </source>
</evidence>